<evidence type="ECO:0000313" key="3">
    <source>
        <dbReference type="Proteomes" id="UP001152561"/>
    </source>
</evidence>
<feature type="compositionally biased region" description="Basic and acidic residues" evidence="1">
    <location>
        <begin position="123"/>
        <end position="147"/>
    </location>
</feature>
<feature type="region of interest" description="Disordered" evidence="1">
    <location>
        <begin position="1"/>
        <end position="35"/>
    </location>
</feature>
<feature type="compositionally biased region" description="Basic residues" evidence="1">
    <location>
        <begin position="196"/>
        <end position="205"/>
    </location>
</feature>
<evidence type="ECO:0000313" key="2">
    <source>
        <dbReference type="EMBL" id="KAJ8549640.1"/>
    </source>
</evidence>
<dbReference type="Proteomes" id="UP001152561">
    <property type="component" value="Unassembled WGS sequence"/>
</dbReference>
<accession>A0A9Q1M2G8</accession>
<keyword evidence="3" id="KW-1185">Reference proteome</keyword>
<feature type="compositionally biased region" description="Basic and acidic residues" evidence="1">
    <location>
        <begin position="1"/>
        <end position="17"/>
    </location>
</feature>
<sequence length="229" mass="25457">MDGETNKANDKEVQAVKEEEEVENQNNKSVDGLQVIDDSNKKVVVDKNQYKEQKENSQAVLTYGDQDHISANNIIEAAKEVSNDSGNKVEEEGNKNKGDQMQNIKVAQEVKVIIEQTTEDTNEEVKESGEARIESYPPRTERMEASEAKGSLGASRDKGVGTDNSKSMDSTEENLEENLNQYLENVAKQADIFPKSKVKRGRRGNKQAQSNVQQPTKVVSRRGASKTKP</sequence>
<feature type="compositionally biased region" description="Basic and acidic residues" evidence="1">
    <location>
        <begin position="79"/>
        <end position="98"/>
    </location>
</feature>
<proteinExistence type="predicted"/>
<dbReference type="AlphaFoldDB" id="A0A9Q1M2G8"/>
<evidence type="ECO:0000256" key="1">
    <source>
        <dbReference type="SAM" id="MobiDB-lite"/>
    </source>
</evidence>
<protein>
    <submittedName>
        <fullName evidence="2">Uncharacterized protein</fullName>
    </submittedName>
</protein>
<feature type="region of interest" description="Disordered" evidence="1">
    <location>
        <begin position="79"/>
        <end position="103"/>
    </location>
</feature>
<gene>
    <name evidence="2" type="ORF">K7X08_033347</name>
</gene>
<feature type="region of interest" description="Disordered" evidence="1">
    <location>
        <begin position="116"/>
        <end position="229"/>
    </location>
</feature>
<feature type="compositionally biased region" description="Basic residues" evidence="1">
    <location>
        <begin position="219"/>
        <end position="229"/>
    </location>
</feature>
<name>A0A9Q1M2G8_9SOLA</name>
<comment type="caution">
    <text evidence="2">The sequence shown here is derived from an EMBL/GenBank/DDBJ whole genome shotgun (WGS) entry which is preliminary data.</text>
</comment>
<organism evidence="2 3">
    <name type="scientific">Anisodus acutangulus</name>
    <dbReference type="NCBI Taxonomy" id="402998"/>
    <lineage>
        <taxon>Eukaryota</taxon>
        <taxon>Viridiplantae</taxon>
        <taxon>Streptophyta</taxon>
        <taxon>Embryophyta</taxon>
        <taxon>Tracheophyta</taxon>
        <taxon>Spermatophyta</taxon>
        <taxon>Magnoliopsida</taxon>
        <taxon>eudicotyledons</taxon>
        <taxon>Gunneridae</taxon>
        <taxon>Pentapetalae</taxon>
        <taxon>asterids</taxon>
        <taxon>lamiids</taxon>
        <taxon>Solanales</taxon>
        <taxon>Solanaceae</taxon>
        <taxon>Solanoideae</taxon>
        <taxon>Hyoscyameae</taxon>
        <taxon>Anisodus</taxon>
    </lineage>
</organism>
<reference evidence="3" key="1">
    <citation type="journal article" date="2023" name="Proc. Natl. Acad. Sci. U.S.A.">
        <title>Genomic and structural basis for evolution of tropane alkaloid biosynthesis.</title>
        <authorList>
            <person name="Wanga Y.-J."/>
            <person name="Taina T."/>
            <person name="Yua J.-Y."/>
            <person name="Lia J."/>
            <person name="Xua B."/>
            <person name="Chenc J."/>
            <person name="D'Auriad J.C."/>
            <person name="Huanga J.-P."/>
            <person name="Huanga S.-X."/>
        </authorList>
    </citation>
    <scope>NUCLEOTIDE SEQUENCE [LARGE SCALE GENOMIC DNA]</scope>
    <source>
        <strain evidence="3">cv. KIB-2019</strain>
    </source>
</reference>
<dbReference type="EMBL" id="JAJAGQ010000011">
    <property type="protein sequence ID" value="KAJ8549640.1"/>
    <property type="molecule type" value="Genomic_DNA"/>
</dbReference>
<feature type="compositionally biased region" description="Polar residues" evidence="1">
    <location>
        <begin position="206"/>
        <end position="217"/>
    </location>
</feature>